<keyword evidence="3" id="KW-1185">Reference proteome</keyword>
<dbReference type="InterPro" id="IPR050471">
    <property type="entry name" value="AB_hydrolase"/>
</dbReference>
<dbReference type="PRINTS" id="PR00412">
    <property type="entry name" value="EPOXHYDRLASE"/>
</dbReference>
<dbReference type="PATRIC" id="fig|517011.3.peg.3381"/>
<dbReference type="Gene3D" id="3.40.50.1820">
    <property type="entry name" value="alpha/beta hydrolase"/>
    <property type="match status" value="1"/>
</dbReference>
<dbReference type="InterPro" id="IPR000639">
    <property type="entry name" value="Epox_hydrolase-like"/>
</dbReference>
<accession>A0A0R0CGR9</accession>
<gene>
    <name evidence="2" type="ORF">ABB28_15970</name>
</gene>
<protein>
    <submittedName>
        <fullName evidence="2">2-succinyl-6-hydroxy-2, 4-cyclohexadiene-1-carboxylate synthase</fullName>
    </submittedName>
</protein>
<dbReference type="Proteomes" id="UP000051386">
    <property type="component" value="Unassembled WGS sequence"/>
</dbReference>
<feature type="domain" description="AB hydrolase-1" evidence="1">
    <location>
        <begin position="27"/>
        <end position="247"/>
    </location>
</feature>
<dbReference type="PRINTS" id="PR00111">
    <property type="entry name" value="ABHYDROLASE"/>
</dbReference>
<dbReference type="InterPro" id="IPR000073">
    <property type="entry name" value="AB_hydrolase_1"/>
</dbReference>
<evidence type="ECO:0000313" key="2">
    <source>
        <dbReference type="EMBL" id="KRG68725.1"/>
    </source>
</evidence>
<dbReference type="RefSeq" id="WP_057687357.1">
    <property type="nucleotide sequence ID" value="NZ_LDJK01000087.1"/>
</dbReference>
<evidence type="ECO:0000313" key="3">
    <source>
        <dbReference type="Proteomes" id="UP000051386"/>
    </source>
</evidence>
<dbReference type="Pfam" id="PF00561">
    <property type="entry name" value="Abhydrolase_1"/>
    <property type="match status" value="1"/>
</dbReference>
<dbReference type="EMBL" id="LDJK01000087">
    <property type="protein sequence ID" value="KRG68725.1"/>
    <property type="molecule type" value="Genomic_DNA"/>
</dbReference>
<organism evidence="2 3">
    <name type="scientific">Stenotrophomonas chelatiphaga</name>
    <dbReference type="NCBI Taxonomy" id="517011"/>
    <lineage>
        <taxon>Bacteria</taxon>
        <taxon>Pseudomonadati</taxon>
        <taxon>Pseudomonadota</taxon>
        <taxon>Gammaproteobacteria</taxon>
        <taxon>Lysobacterales</taxon>
        <taxon>Lysobacteraceae</taxon>
        <taxon>Stenotrophomonas</taxon>
    </lineage>
</organism>
<proteinExistence type="predicted"/>
<name>A0A0R0CGR9_9GAMM</name>
<dbReference type="PANTHER" id="PTHR43433:SF5">
    <property type="entry name" value="AB HYDROLASE-1 DOMAIN-CONTAINING PROTEIN"/>
    <property type="match status" value="1"/>
</dbReference>
<dbReference type="PANTHER" id="PTHR43433">
    <property type="entry name" value="HYDROLASE, ALPHA/BETA FOLD FAMILY PROTEIN"/>
    <property type="match status" value="1"/>
</dbReference>
<dbReference type="AlphaFoldDB" id="A0A0R0CGR9"/>
<dbReference type="SUPFAM" id="SSF53474">
    <property type="entry name" value="alpha/beta-Hydrolases"/>
    <property type="match status" value="1"/>
</dbReference>
<dbReference type="InterPro" id="IPR029058">
    <property type="entry name" value="AB_hydrolase_fold"/>
</dbReference>
<dbReference type="GO" id="GO:0003824">
    <property type="term" value="F:catalytic activity"/>
    <property type="evidence" value="ECO:0007669"/>
    <property type="project" value="InterPro"/>
</dbReference>
<evidence type="ECO:0000259" key="1">
    <source>
        <dbReference type="Pfam" id="PF00561"/>
    </source>
</evidence>
<reference evidence="2 3" key="1">
    <citation type="submission" date="2015-05" db="EMBL/GenBank/DDBJ databases">
        <title>Genome sequencing and analysis of members of genus Stenotrophomonas.</title>
        <authorList>
            <person name="Patil P.P."/>
            <person name="Midha S."/>
            <person name="Patil P.B."/>
        </authorList>
    </citation>
    <scope>NUCLEOTIDE SEQUENCE [LARGE SCALE GENOMIC DNA]</scope>
    <source>
        <strain evidence="2 3">DSM 21508</strain>
    </source>
</reference>
<comment type="caution">
    <text evidence="2">The sequence shown here is derived from an EMBL/GenBank/DDBJ whole genome shotgun (WGS) entry which is preliminary data.</text>
</comment>
<sequence>MDGSLAFEEYGSGAPLILGTSYLWDARMWRPQIEALAARYRIIVPLLPGHGNDVILAADVRTPAELASCVGTLLDGLGIGNAAVAGLSVGGMWAAELALQRPHQVRALLLMDTFLGSEPEVSRNRYEAMFQAVEAAGRFEPALVQQIVPLFFRPGIDQQHPLFRELTMRLLAWPAARIATLIAVGRLIFLRPERLAALAALDPSRTLIAVGAQDIPRPPSESRTMAALIGCRLQVIADAGHIASLESAQAVTAMMHEWLSATAAAS</sequence>